<sequence length="371" mass="38601">MTKPATETLDVSAQRWNSLIPQLTLVLLTTLAAVGMTSTAAGNPLPGGGDEGTLALFTFLPPGVAAPAVAVLASIGALATALMMVALSPRRGRRGNSKPRGHRILPAVGVIVGVVMLTTIPGTGYLAYLGYLPMLVVGGFFDAEMRAALVNFDYLSLLLQTVAIVAGLGTLATRAIFGRAASGRCVRCGRDGSQSELATVEMASRWGRIATIVAVSIPLVYALTRYLWLVGIPLGIDDTFSESLGGQLIGAGLATCAVLGAWLTTGLVRPWGERFPRWMVGLVGKRVPISLAVVPGTAMSVIVCAAGLGMIAQLTLGTGIGMQKDIAENWAAFVPTLLWPLWGVALAAATFAYWVRRRGGCAVCGVDAVIR</sequence>
<evidence type="ECO:0000313" key="2">
    <source>
        <dbReference type="EMBL" id="WGW13612.1"/>
    </source>
</evidence>
<organism evidence="2 3">
    <name type="scientific">Saxibacter everestensis</name>
    <dbReference type="NCBI Taxonomy" id="2909229"/>
    <lineage>
        <taxon>Bacteria</taxon>
        <taxon>Bacillati</taxon>
        <taxon>Actinomycetota</taxon>
        <taxon>Actinomycetes</taxon>
        <taxon>Micrococcales</taxon>
        <taxon>Brevibacteriaceae</taxon>
        <taxon>Saxibacter</taxon>
    </lineage>
</organism>
<dbReference type="EMBL" id="CP090958">
    <property type="protein sequence ID" value="WGW13612.1"/>
    <property type="molecule type" value="Genomic_DNA"/>
</dbReference>
<reference evidence="2 3" key="1">
    <citation type="submission" date="2023-05" db="EMBL/GenBank/DDBJ databases">
        <title>Lithophilousrod everest ZFBP1038 complete genpme.</title>
        <authorList>
            <person name="Tian M."/>
        </authorList>
    </citation>
    <scope>NUCLEOTIDE SEQUENCE [LARGE SCALE GENOMIC DNA]</scope>
    <source>
        <strain evidence="2 3">ZFBP1038</strain>
    </source>
</reference>
<accession>A0ABY8QX55</accession>
<keyword evidence="3" id="KW-1185">Reference proteome</keyword>
<evidence type="ECO:0000313" key="3">
    <source>
        <dbReference type="Proteomes" id="UP001209083"/>
    </source>
</evidence>
<evidence type="ECO:0000256" key="1">
    <source>
        <dbReference type="SAM" id="Phobius"/>
    </source>
</evidence>
<proteinExistence type="predicted"/>
<feature type="transmembrane region" description="Helical" evidence="1">
    <location>
        <begin position="209"/>
        <end position="228"/>
    </location>
</feature>
<protein>
    <recommendedName>
        <fullName evidence="4">FtsX-like permease family protein</fullName>
    </recommendedName>
</protein>
<keyword evidence="1" id="KW-1133">Transmembrane helix</keyword>
<feature type="transmembrane region" description="Helical" evidence="1">
    <location>
        <begin position="289"/>
        <end position="312"/>
    </location>
</feature>
<evidence type="ECO:0008006" key="4">
    <source>
        <dbReference type="Google" id="ProtNLM"/>
    </source>
</evidence>
<feature type="transmembrane region" description="Helical" evidence="1">
    <location>
        <begin position="154"/>
        <end position="177"/>
    </location>
</feature>
<feature type="transmembrane region" description="Helical" evidence="1">
    <location>
        <begin position="108"/>
        <end position="134"/>
    </location>
</feature>
<keyword evidence="1" id="KW-0472">Membrane</keyword>
<feature type="transmembrane region" description="Helical" evidence="1">
    <location>
        <begin position="248"/>
        <end position="268"/>
    </location>
</feature>
<keyword evidence="1" id="KW-0812">Transmembrane</keyword>
<dbReference type="Proteomes" id="UP001209083">
    <property type="component" value="Chromosome"/>
</dbReference>
<name>A0ABY8QX55_9MICO</name>
<feature type="transmembrane region" description="Helical" evidence="1">
    <location>
        <begin position="332"/>
        <end position="355"/>
    </location>
</feature>
<feature type="transmembrane region" description="Helical" evidence="1">
    <location>
        <begin position="66"/>
        <end position="87"/>
    </location>
</feature>
<dbReference type="RefSeq" id="WP_349640435.1">
    <property type="nucleotide sequence ID" value="NZ_CP090958.1"/>
</dbReference>
<gene>
    <name evidence="2" type="ORF">LWF01_07605</name>
</gene>